<dbReference type="InterPro" id="IPR028907">
    <property type="entry name" value="Tox-PLDMTX_dom"/>
</dbReference>
<evidence type="ECO:0000259" key="1">
    <source>
        <dbReference type="Pfam" id="PF15645"/>
    </source>
</evidence>
<gene>
    <name evidence="2" type="ORF">EJO50_12695</name>
</gene>
<name>A0A3S8ZUY5_9NEIS</name>
<reference evidence="2 3" key="1">
    <citation type="submission" date="2018-12" db="EMBL/GenBank/DDBJ databases">
        <title>Complete genome sequence of Iodobacter sp. H11R3.</title>
        <authorList>
            <person name="Bae J.-W."/>
        </authorList>
    </citation>
    <scope>NUCLEOTIDE SEQUENCE [LARGE SCALE GENOMIC DNA]</scope>
    <source>
        <strain evidence="2 3">H11R3</strain>
    </source>
</reference>
<dbReference type="OrthoDB" id="8454323at2"/>
<proteinExistence type="predicted"/>
<organism evidence="2 3">
    <name type="scientific">Iodobacter ciconiae</name>
    <dbReference type="NCBI Taxonomy" id="2496266"/>
    <lineage>
        <taxon>Bacteria</taxon>
        <taxon>Pseudomonadati</taxon>
        <taxon>Pseudomonadota</taxon>
        <taxon>Betaproteobacteria</taxon>
        <taxon>Neisseriales</taxon>
        <taxon>Chitinibacteraceae</taxon>
        <taxon>Iodobacter</taxon>
    </lineage>
</organism>
<protein>
    <recommendedName>
        <fullName evidence="1">Tox-PLDMTX domain-containing protein</fullName>
    </recommendedName>
</protein>
<evidence type="ECO:0000313" key="3">
    <source>
        <dbReference type="Proteomes" id="UP000282438"/>
    </source>
</evidence>
<dbReference type="KEGG" id="iod:EJO50_12695"/>
<feature type="domain" description="Tox-PLDMTX" evidence="1">
    <location>
        <begin position="672"/>
        <end position="789"/>
    </location>
</feature>
<dbReference type="Gene3D" id="3.10.670.10">
    <property type="entry name" value="Secreted effector protein ssei"/>
    <property type="match status" value="1"/>
</dbReference>
<dbReference type="Pfam" id="PF15645">
    <property type="entry name" value="Tox-PLDMTX"/>
    <property type="match status" value="1"/>
</dbReference>
<dbReference type="EMBL" id="CP034433">
    <property type="protein sequence ID" value="AZN37269.1"/>
    <property type="molecule type" value="Genomic_DNA"/>
</dbReference>
<sequence>MSAGLLHRQNFIISSIYGNKIMPKTLSQDINTNFFPSVSNEEKIDFKKKPACDISENIFIEVNDDYSDLVEKKIEECSNSAYSDYLIRILSKFPRRFIKEKVIGYQKNILSSCFDLMSIVLALGDSSVYKVEKIYFEMIDALNDCNKVAKFISFFDHKNDKYNIDIYDLETGGKILTGVAIAISKRLEVLLSDRRFRLGLETYIAGYHLNEVFEELLSNYEDDETLFDLLHPIGFMEKRLYELVENKNASLYDRVRVYFENTDVLMVVENPIYTALPDSLKKDNHWEERKKSSDKNRYFFKEYTIREFMSGYHRYEAAKDSLVTLSDIAPWAAGYHAGELNILSNMDISIEYQSYFVETLKNDTFRSRFKKMIADRVNGIILAELDEYKVVHFEGRVTTGLLVRKIKEGLEFKSLIDGKEYRFESWKEANEVLNEDDGTDLGDINNDFLIYIKMHVLFSQRNIYPKRRRKYILTMNGFYSSELEKVKLEITEDDVICTLDYLYKNIVDNNLEDMDYLSRSDLEISTTYWMSWTKAIFTAMSVAALPFGFIGLIIDSMASIPSIIQAQIADRDEDKLAFATDALKIISIVLAGAAAAKLGAEVVNTIGKARFKNIIEKAAEKISLASISVKIEKILIAETVTSAVDVTVIKNLEALIMADDVLYQIKDYIIDPFDECFNSVTSMAPILKKKGYSVRVGATLCWEHIDDSLPENHFFCVITKNSRDYIVDLTGSQYDFIEQTQGGVRSALVLTKDEWIRRFKEGFNTSDLYQDRAVKYREFANISEAELHFGSASFRRATHYIDEQTFFIKRPFWVYENVKQTIMDGVREVIEEYIPQPLAD</sequence>
<keyword evidence="3" id="KW-1185">Reference proteome</keyword>
<dbReference type="Proteomes" id="UP000282438">
    <property type="component" value="Chromosome"/>
</dbReference>
<accession>A0A3S8ZUY5</accession>
<dbReference type="AlphaFoldDB" id="A0A3S8ZUY5"/>
<evidence type="ECO:0000313" key="2">
    <source>
        <dbReference type="EMBL" id="AZN37269.1"/>
    </source>
</evidence>